<gene>
    <name evidence="1" type="primary">Bm1225</name>
    <name evidence="1" type="ORF">BM_Bm1225</name>
</gene>
<dbReference type="EMBL" id="LN856869">
    <property type="protein sequence ID" value="CDP93431.1"/>
    <property type="molecule type" value="Genomic_DNA"/>
</dbReference>
<protein>
    <submittedName>
        <fullName evidence="1">Bm1225</fullName>
    </submittedName>
</protein>
<reference evidence="1" key="2">
    <citation type="submission" date="2012-12" db="EMBL/GenBank/DDBJ databases">
        <authorList>
            <consortium name="WormBase Consortium"/>
            <person name="Ghedin E."/>
            <person name="Paulini M."/>
        </authorList>
    </citation>
    <scope>NUCLEOTIDE SEQUENCE</scope>
    <source>
        <strain evidence="1">FR3</strain>
    </source>
</reference>
<sequence>MFMRKVTCGRMIDFLGPTGLCGSVVLCRQLVTGLLCYF</sequence>
<organism evidence="1">
    <name type="scientific">Brugia malayi</name>
    <name type="common">Filarial nematode worm</name>
    <dbReference type="NCBI Taxonomy" id="6279"/>
    <lineage>
        <taxon>Eukaryota</taxon>
        <taxon>Metazoa</taxon>
        <taxon>Ecdysozoa</taxon>
        <taxon>Nematoda</taxon>
        <taxon>Chromadorea</taxon>
        <taxon>Rhabditida</taxon>
        <taxon>Spirurina</taxon>
        <taxon>Spiruromorpha</taxon>
        <taxon>Filarioidea</taxon>
        <taxon>Onchocercidae</taxon>
        <taxon>Brugia</taxon>
    </lineage>
</organism>
<name>A0A1I9G0X5_BRUMA</name>
<evidence type="ECO:0000313" key="1">
    <source>
        <dbReference type="EMBL" id="CDP93431.1"/>
    </source>
</evidence>
<proteinExistence type="predicted"/>
<reference evidence="1" key="1">
    <citation type="journal article" date="2007" name="Science">
        <title>Draft genome of the filarial nematode parasite Brugia malayi.</title>
        <authorList>
            <person name="Ghedin E."/>
            <person name="Wang S."/>
            <person name="Spiro D."/>
            <person name="Caler E."/>
            <person name="Zhao Q."/>
            <person name="Crabtree J."/>
            <person name="Allen J.E."/>
            <person name="Delcher A.L."/>
            <person name="Guiliano D.B."/>
            <person name="Miranda-Saavedra D."/>
            <person name="Angiuoli S.V."/>
            <person name="Creasy T."/>
            <person name="Amedeo P."/>
            <person name="Haas B."/>
            <person name="El-Sayed N.M."/>
            <person name="Wortman J.R."/>
            <person name="Feldblyum T."/>
            <person name="Tallon L."/>
            <person name="Schatz M."/>
            <person name="Shumway M."/>
            <person name="Koo H."/>
            <person name="Salzberg S.L."/>
            <person name="Schobel S."/>
            <person name="Pertea M."/>
            <person name="Pop M."/>
            <person name="White O."/>
            <person name="Barton G.J."/>
            <person name="Carlow C.K."/>
            <person name="Crawford M.J."/>
            <person name="Daub J."/>
            <person name="Dimmic M.W."/>
            <person name="Estes C.F."/>
            <person name="Foster J.M."/>
            <person name="Ganatra M."/>
            <person name="Gregory W.F."/>
            <person name="Johnson N.M."/>
            <person name="Jin J."/>
            <person name="Komuniecki R."/>
            <person name="Korf I."/>
            <person name="Kumar S."/>
            <person name="Laney S."/>
            <person name="Li B.W."/>
            <person name="Li W."/>
            <person name="Lindblom T.H."/>
            <person name="Lustigman S."/>
            <person name="Ma D."/>
            <person name="Maina C.V."/>
            <person name="Martin D.M."/>
            <person name="McCarter J.P."/>
            <person name="McReynolds L."/>
            <person name="Mitreva M."/>
            <person name="Nutman T.B."/>
            <person name="Parkinson J."/>
            <person name="Peregrin-Alvarez J.M."/>
            <person name="Poole C."/>
            <person name="Ren Q."/>
            <person name="Saunders L."/>
            <person name="Sluder A.E."/>
            <person name="Smith K."/>
            <person name="Stanke M."/>
            <person name="Unnasch T.R."/>
            <person name="Ware J."/>
            <person name="Wei A.D."/>
            <person name="Weil G."/>
            <person name="Williams D.J."/>
            <person name="Zhang Y."/>
            <person name="Williams S.A."/>
            <person name="Fraser-Liggett C."/>
            <person name="Slatko B."/>
            <person name="Blaxter M.L."/>
            <person name="Scott A.L."/>
        </authorList>
    </citation>
    <scope>NUCLEOTIDE SEQUENCE</scope>
    <source>
        <strain evidence="1">FR3</strain>
    </source>
</reference>
<accession>A0A1I9G0X5</accession>
<dbReference type="AlphaFoldDB" id="A0A1I9G0X5"/>